<name>A0ACA9PSY3_9GLOM</name>
<proteinExistence type="predicted"/>
<dbReference type="Proteomes" id="UP000789525">
    <property type="component" value="Unassembled WGS sequence"/>
</dbReference>
<comment type="caution">
    <text evidence="1">The sequence shown here is derived from an EMBL/GenBank/DDBJ whole genome shotgun (WGS) entry which is preliminary data.</text>
</comment>
<accession>A0ACA9PSY3</accession>
<organism evidence="1 2">
    <name type="scientific">Acaulospora colombiana</name>
    <dbReference type="NCBI Taxonomy" id="27376"/>
    <lineage>
        <taxon>Eukaryota</taxon>
        <taxon>Fungi</taxon>
        <taxon>Fungi incertae sedis</taxon>
        <taxon>Mucoromycota</taxon>
        <taxon>Glomeromycotina</taxon>
        <taxon>Glomeromycetes</taxon>
        <taxon>Diversisporales</taxon>
        <taxon>Acaulosporaceae</taxon>
        <taxon>Acaulospora</taxon>
    </lineage>
</organism>
<feature type="non-terminal residue" evidence="1">
    <location>
        <position position="62"/>
    </location>
</feature>
<reference evidence="1" key="1">
    <citation type="submission" date="2021-06" db="EMBL/GenBank/DDBJ databases">
        <authorList>
            <person name="Kallberg Y."/>
            <person name="Tangrot J."/>
            <person name="Rosling A."/>
        </authorList>
    </citation>
    <scope>NUCLEOTIDE SEQUENCE</scope>
    <source>
        <strain evidence="1">CL356</strain>
    </source>
</reference>
<keyword evidence="2" id="KW-1185">Reference proteome</keyword>
<feature type="non-terminal residue" evidence="1">
    <location>
        <position position="1"/>
    </location>
</feature>
<protein>
    <submittedName>
        <fullName evidence="1">16668_t:CDS:1</fullName>
    </submittedName>
</protein>
<evidence type="ECO:0000313" key="2">
    <source>
        <dbReference type="Proteomes" id="UP000789525"/>
    </source>
</evidence>
<gene>
    <name evidence="1" type="ORF">ACOLOM_LOCUS11170</name>
</gene>
<dbReference type="EMBL" id="CAJVPT010039046">
    <property type="protein sequence ID" value="CAG8721769.1"/>
    <property type="molecule type" value="Genomic_DNA"/>
</dbReference>
<evidence type="ECO:0000313" key="1">
    <source>
        <dbReference type="EMBL" id="CAG8721769.1"/>
    </source>
</evidence>
<sequence length="62" mass="6874">LTTAKAFAKDIFINQERKLGDQRRLDNVVVLTINHANQGSDNVDFLMSRLAPYGKPKCLGNG</sequence>